<gene>
    <name evidence="2" type="ORF">ACFQEU_00675</name>
</gene>
<organism evidence="2 3">
    <name type="scientific">Halorubrum tibetense</name>
    <dbReference type="NCBI Taxonomy" id="175631"/>
    <lineage>
        <taxon>Archaea</taxon>
        <taxon>Methanobacteriati</taxon>
        <taxon>Methanobacteriota</taxon>
        <taxon>Stenosarchaea group</taxon>
        <taxon>Halobacteria</taxon>
        <taxon>Halobacteriales</taxon>
        <taxon>Haloferacaceae</taxon>
        <taxon>Halorubrum</taxon>
    </lineage>
</organism>
<comment type="caution">
    <text evidence="2">The sequence shown here is derived from an EMBL/GenBank/DDBJ whole genome shotgun (WGS) entry which is preliminary data.</text>
</comment>
<keyword evidence="1" id="KW-0812">Transmembrane</keyword>
<dbReference type="Proteomes" id="UP001596442">
    <property type="component" value="Unassembled WGS sequence"/>
</dbReference>
<keyword evidence="1" id="KW-0472">Membrane</keyword>
<feature type="transmembrane region" description="Helical" evidence="1">
    <location>
        <begin position="39"/>
        <end position="62"/>
    </location>
</feature>
<name>A0ABD5S7W4_9EURY</name>
<dbReference type="EMBL" id="JBHSWW010000003">
    <property type="protein sequence ID" value="MFC6751992.1"/>
    <property type="molecule type" value="Genomic_DNA"/>
</dbReference>
<feature type="transmembrane region" description="Helical" evidence="1">
    <location>
        <begin position="12"/>
        <end position="33"/>
    </location>
</feature>
<dbReference type="Pfam" id="PF24416">
    <property type="entry name" value="DUF7548"/>
    <property type="match status" value="1"/>
</dbReference>
<sequence length="135" mass="14128">MNVRDRSRQAGVAISVLSVLILLAPYAVVSGFGTQIAGYYAAGPVGAWGIALFALVTAVVFASVERGNVDPGTLTGVLVVLAVATPLLAVLWYFSIEPTTMFAEYGWLEYHAPAVIATTLPLPALAGMYARDLLG</sequence>
<evidence type="ECO:0000256" key="1">
    <source>
        <dbReference type="SAM" id="Phobius"/>
    </source>
</evidence>
<protein>
    <submittedName>
        <fullName evidence="2">Uncharacterized protein</fullName>
    </submittedName>
</protein>
<dbReference type="RefSeq" id="WP_379778235.1">
    <property type="nucleotide sequence ID" value="NZ_JBHSWW010000003.1"/>
</dbReference>
<accession>A0ABD5S7W4</accession>
<keyword evidence="3" id="KW-1185">Reference proteome</keyword>
<evidence type="ECO:0000313" key="2">
    <source>
        <dbReference type="EMBL" id="MFC6751992.1"/>
    </source>
</evidence>
<dbReference type="InterPro" id="IPR055970">
    <property type="entry name" value="DUF7548"/>
</dbReference>
<feature type="transmembrane region" description="Helical" evidence="1">
    <location>
        <begin position="110"/>
        <end position="130"/>
    </location>
</feature>
<reference evidence="2 3" key="1">
    <citation type="journal article" date="2019" name="Int. J. Syst. Evol. Microbiol.">
        <title>The Global Catalogue of Microorganisms (GCM) 10K type strain sequencing project: providing services to taxonomists for standard genome sequencing and annotation.</title>
        <authorList>
            <consortium name="The Broad Institute Genomics Platform"/>
            <consortium name="The Broad Institute Genome Sequencing Center for Infectious Disease"/>
            <person name="Wu L."/>
            <person name="Ma J."/>
        </authorList>
    </citation>
    <scope>NUCLEOTIDE SEQUENCE [LARGE SCALE GENOMIC DNA]</scope>
    <source>
        <strain evidence="2 3">CGMCC 1.3239</strain>
    </source>
</reference>
<dbReference type="AlphaFoldDB" id="A0ABD5S7W4"/>
<proteinExistence type="predicted"/>
<keyword evidence="1" id="KW-1133">Transmembrane helix</keyword>
<evidence type="ECO:0000313" key="3">
    <source>
        <dbReference type="Proteomes" id="UP001596442"/>
    </source>
</evidence>
<feature type="transmembrane region" description="Helical" evidence="1">
    <location>
        <begin position="74"/>
        <end position="95"/>
    </location>
</feature>